<dbReference type="EMBL" id="AMYB01000008">
    <property type="protein sequence ID" value="OAC99224.1"/>
    <property type="molecule type" value="Genomic_DNA"/>
</dbReference>
<comment type="caution">
    <text evidence="3">The sequence shown here is derived from an EMBL/GenBank/DDBJ whole genome shotgun (WGS) entry which is preliminary data.</text>
</comment>
<proteinExistence type="predicted"/>
<evidence type="ECO:0000313" key="4">
    <source>
        <dbReference type="Proteomes" id="UP000077051"/>
    </source>
</evidence>
<name>A0A168HV72_MUCCL</name>
<dbReference type="AlphaFoldDB" id="A0A168HV72"/>
<organism evidence="3 4">
    <name type="scientific">Mucor lusitanicus CBS 277.49</name>
    <dbReference type="NCBI Taxonomy" id="747725"/>
    <lineage>
        <taxon>Eukaryota</taxon>
        <taxon>Fungi</taxon>
        <taxon>Fungi incertae sedis</taxon>
        <taxon>Mucoromycota</taxon>
        <taxon>Mucoromycotina</taxon>
        <taxon>Mucoromycetes</taxon>
        <taxon>Mucorales</taxon>
        <taxon>Mucorineae</taxon>
        <taxon>Mucoraceae</taxon>
        <taxon>Mucor</taxon>
    </lineage>
</organism>
<dbReference type="Proteomes" id="UP000077051">
    <property type="component" value="Unassembled WGS sequence"/>
</dbReference>
<evidence type="ECO:0008006" key="5">
    <source>
        <dbReference type="Google" id="ProtNLM"/>
    </source>
</evidence>
<keyword evidence="2" id="KW-0732">Signal</keyword>
<evidence type="ECO:0000313" key="3">
    <source>
        <dbReference type="EMBL" id="OAC99224.1"/>
    </source>
</evidence>
<keyword evidence="1" id="KW-0472">Membrane</keyword>
<accession>A0A168HV72</accession>
<feature type="signal peptide" evidence="2">
    <location>
        <begin position="1"/>
        <end position="20"/>
    </location>
</feature>
<sequence length="259" mass="29657">MLLSRSIRTLLLSVLVYTQASHQFSNLAAKAEIQLDHDMSIITYFSQQTAEDVAYEIWFNNPTNFPYWENSFCLTVIAGTPALKDPSNERCSFLPVFDEAGNKNPYETSGEDCIQEQISINPCRDRIQLNTKADCGSKLNVLPQYYSLDETRYTGLTMLTTKKYRKTWLNPDHSDFIYRQSMLVAYTDRNNSMAEWGQLLKCQDINLGYGPLNDFTFYPIKSDHTYDTSKFLSEASLVQVSMSIIVGAVVFGFIRCFIH</sequence>
<gene>
    <name evidence="3" type="ORF">MUCCIDRAFT_84170</name>
</gene>
<keyword evidence="4" id="KW-1185">Reference proteome</keyword>
<keyword evidence="1" id="KW-0812">Transmembrane</keyword>
<feature type="chain" id="PRO_5007897739" description="Autophagy-related protein 27" evidence="2">
    <location>
        <begin position="21"/>
        <end position="259"/>
    </location>
</feature>
<dbReference type="OrthoDB" id="2372984at2759"/>
<keyword evidence="1" id="KW-1133">Transmembrane helix</keyword>
<feature type="transmembrane region" description="Helical" evidence="1">
    <location>
        <begin position="237"/>
        <end position="258"/>
    </location>
</feature>
<dbReference type="VEuPathDB" id="FungiDB:MUCCIDRAFT_84170"/>
<evidence type="ECO:0000256" key="1">
    <source>
        <dbReference type="SAM" id="Phobius"/>
    </source>
</evidence>
<protein>
    <recommendedName>
        <fullName evidence="5">Autophagy-related protein 27</fullName>
    </recommendedName>
</protein>
<evidence type="ECO:0000256" key="2">
    <source>
        <dbReference type="SAM" id="SignalP"/>
    </source>
</evidence>
<reference evidence="3 4" key="1">
    <citation type="submission" date="2015-06" db="EMBL/GenBank/DDBJ databases">
        <title>Expansion of signal transduction pathways in fungi by whole-genome duplication.</title>
        <authorList>
            <consortium name="DOE Joint Genome Institute"/>
            <person name="Corrochano L.M."/>
            <person name="Kuo A."/>
            <person name="Marcet-Houben M."/>
            <person name="Polaino S."/>
            <person name="Salamov A."/>
            <person name="Villalobos J.M."/>
            <person name="Alvarez M.I."/>
            <person name="Avalos J."/>
            <person name="Benito E.P."/>
            <person name="Benoit I."/>
            <person name="Burger G."/>
            <person name="Camino L.P."/>
            <person name="Canovas D."/>
            <person name="Cerda-Olmedo E."/>
            <person name="Cheng J.-F."/>
            <person name="Dominguez A."/>
            <person name="Elias M."/>
            <person name="Eslava A.P."/>
            <person name="Glaser F."/>
            <person name="Grimwood J."/>
            <person name="Gutierrez G."/>
            <person name="Heitman J."/>
            <person name="Henrissat B."/>
            <person name="Iturriaga E.A."/>
            <person name="Lang B.F."/>
            <person name="Lavin J.L."/>
            <person name="Lee S."/>
            <person name="Li W."/>
            <person name="Lindquist E."/>
            <person name="Lopez-Garcia S."/>
            <person name="Luque E.M."/>
            <person name="Marcos A.T."/>
            <person name="Martin J."/>
            <person name="Mccluskey K."/>
            <person name="Medina H.R."/>
            <person name="Miralles-Duran A."/>
            <person name="Miyazaki A."/>
            <person name="Munoz-Torres E."/>
            <person name="Oguiza J.A."/>
            <person name="Ohm R."/>
            <person name="Olmedo M."/>
            <person name="Orejas M."/>
            <person name="Ortiz-Castellanos L."/>
            <person name="Pisabarro A.G."/>
            <person name="Rodriguez-Romero J."/>
            <person name="Ruiz-Herrera J."/>
            <person name="Ruiz-Vazquez R."/>
            <person name="Sanz C."/>
            <person name="Schackwitz W."/>
            <person name="Schmutz J."/>
            <person name="Shahriari M."/>
            <person name="Shelest E."/>
            <person name="Silva-Franco F."/>
            <person name="Soanes D."/>
            <person name="Syed K."/>
            <person name="Tagua V.G."/>
            <person name="Talbot N.J."/>
            <person name="Thon M."/>
            <person name="De Vries R.P."/>
            <person name="Wiebenga A."/>
            <person name="Yadav J.S."/>
            <person name="Braun E.L."/>
            <person name="Baker S."/>
            <person name="Garre V."/>
            <person name="Horwitz B."/>
            <person name="Torres-Martinez S."/>
            <person name="Idnurm A."/>
            <person name="Herrera-Estrella A."/>
            <person name="Gabaldon T."/>
            <person name="Grigoriev I.V."/>
        </authorList>
    </citation>
    <scope>NUCLEOTIDE SEQUENCE [LARGE SCALE GENOMIC DNA]</scope>
    <source>
        <strain evidence="3 4">CBS 277.49</strain>
    </source>
</reference>